<evidence type="ECO:0000313" key="3">
    <source>
        <dbReference type="EMBL" id="GEO10238.1"/>
    </source>
</evidence>
<dbReference type="OrthoDB" id="1150526at2"/>
<keyword evidence="4" id="KW-1185">Reference proteome</keyword>
<proteinExistence type="predicted"/>
<dbReference type="Pfam" id="PF13568">
    <property type="entry name" value="OMP_b-brl_2"/>
    <property type="match status" value="1"/>
</dbReference>
<name>A0A512BE47_9BACT</name>
<sequence>MDENLHNIDHLFRKAIAGHEEEPSTNVWENIDKNLDKKNVVSISKKYRKLKWAAAALLIFSAGLAMYTVQTRLRNKELAKTISRKKMAERNGGNNKAFPKTGISDAKPLEKEVIEEPVPTTRIDSAHTTVDSNETVAKAGKQTATEKVGLPGAEQKVEDGNSTQTVKLSGKRVKTARKTEEALVVYKGSKERNAVSTMNSKAANFSAADNSKGTQNAGASTLKPVGDLATATERPKDLQIQSPDPLLENILKSASENNKIPTAEPLVLAKNSKVKGDHRFTFSITPYYSADFVNTRIDNGQRWFREDDRNEIKNKEEISKTSSIGVLVDYNLDSRWSLQSGISFSTMTTNIQPKTIFARPDPRGNINYRFNCSSGYSFVTLRRGNAPASGDSVIALSSTNTLNYVSVPLAVKYVFSKGKLSLSPGLGVAANFLTKGKIETEIAGSAGNEKASIDHIEGLNNSYFSGLVSLGVDYSLNKTLALSFTPTSRIALSAINKDAPVKTYLSSFGLVGGLRINF</sequence>
<dbReference type="RefSeq" id="WP_147204342.1">
    <property type="nucleotide sequence ID" value="NZ_BJYT01000009.1"/>
</dbReference>
<evidence type="ECO:0000256" key="1">
    <source>
        <dbReference type="SAM" id="Phobius"/>
    </source>
</evidence>
<comment type="caution">
    <text evidence="3">The sequence shown here is derived from an EMBL/GenBank/DDBJ whole genome shotgun (WGS) entry which is preliminary data.</text>
</comment>
<accession>A0A512BE47</accession>
<keyword evidence="1" id="KW-0812">Transmembrane</keyword>
<protein>
    <recommendedName>
        <fullName evidence="2">Outer membrane protein beta-barrel domain-containing protein</fullName>
    </recommendedName>
</protein>
<organism evidence="3 4">
    <name type="scientific">Segetibacter aerophilus</name>
    <dbReference type="NCBI Taxonomy" id="670293"/>
    <lineage>
        <taxon>Bacteria</taxon>
        <taxon>Pseudomonadati</taxon>
        <taxon>Bacteroidota</taxon>
        <taxon>Chitinophagia</taxon>
        <taxon>Chitinophagales</taxon>
        <taxon>Chitinophagaceae</taxon>
        <taxon>Segetibacter</taxon>
    </lineage>
</organism>
<dbReference type="Proteomes" id="UP000321513">
    <property type="component" value="Unassembled WGS sequence"/>
</dbReference>
<dbReference type="EMBL" id="BJYT01000009">
    <property type="protein sequence ID" value="GEO10238.1"/>
    <property type="molecule type" value="Genomic_DNA"/>
</dbReference>
<feature type="transmembrane region" description="Helical" evidence="1">
    <location>
        <begin position="52"/>
        <end position="69"/>
    </location>
</feature>
<reference evidence="3 4" key="1">
    <citation type="submission" date="2019-07" db="EMBL/GenBank/DDBJ databases">
        <title>Whole genome shotgun sequence of Segetibacter aerophilus NBRC 106135.</title>
        <authorList>
            <person name="Hosoyama A."/>
            <person name="Uohara A."/>
            <person name="Ohji S."/>
            <person name="Ichikawa N."/>
        </authorList>
    </citation>
    <scope>NUCLEOTIDE SEQUENCE [LARGE SCALE GENOMIC DNA]</scope>
    <source>
        <strain evidence="3 4">NBRC 106135</strain>
    </source>
</reference>
<feature type="domain" description="Outer membrane protein beta-barrel" evidence="2">
    <location>
        <begin position="311"/>
        <end position="483"/>
    </location>
</feature>
<evidence type="ECO:0000313" key="4">
    <source>
        <dbReference type="Proteomes" id="UP000321513"/>
    </source>
</evidence>
<gene>
    <name evidence="3" type="ORF">SAE01_27340</name>
</gene>
<keyword evidence="1" id="KW-1133">Transmembrane helix</keyword>
<keyword evidence="1" id="KW-0472">Membrane</keyword>
<dbReference type="InterPro" id="IPR025665">
    <property type="entry name" value="Beta-barrel_OMP_2"/>
</dbReference>
<evidence type="ECO:0000259" key="2">
    <source>
        <dbReference type="Pfam" id="PF13568"/>
    </source>
</evidence>
<dbReference type="AlphaFoldDB" id="A0A512BE47"/>